<organism evidence="7 8">
    <name type="scientific">Aspergillus ustus</name>
    <dbReference type="NCBI Taxonomy" id="40382"/>
    <lineage>
        <taxon>Eukaryota</taxon>
        <taxon>Fungi</taxon>
        <taxon>Dikarya</taxon>
        <taxon>Ascomycota</taxon>
        <taxon>Pezizomycotina</taxon>
        <taxon>Eurotiomycetes</taxon>
        <taxon>Eurotiomycetidae</taxon>
        <taxon>Eurotiales</taxon>
        <taxon>Aspergillaceae</taxon>
        <taxon>Aspergillus</taxon>
        <taxon>Aspergillus subgen. Nidulantes</taxon>
    </lineage>
</organism>
<gene>
    <name evidence="7" type="ORF">HK57_00504</name>
</gene>
<feature type="transmembrane region" description="Helical" evidence="6">
    <location>
        <begin position="250"/>
        <end position="268"/>
    </location>
</feature>
<dbReference type="InterPro" id="IPR011701">
    <property type="entry name" value="MFS"/>
</dbReference>
<evidence type="ECO:0000313" key="8">
    <source>
        <dbReference type="Proteomes" id="UP000053475"/>
    </source>
</evidence>
<proteinExistence type="predicted"/>
<feature type="transmembrane region" description="Helical" evidence="6">
    <location>
        <begin position="337"/>
        <end position="360"/>
    </location>
</feature>
<accession>A0A0C1EGA5</accession>
<evidence type="ECO:0000313" key="7">
    <source>
        <dbReference type="EMBL" id="KIA75689.1"/>
    </source>
</evidence>
<evidence type="ECO:0000256" key="3">
    <source>
        <dbReference type="ARBA" id="ARBA00022989"/>
    </source>
</evidence>
<feature type="transmembrane region" description="Helical" evidence="6">
    <location>
        <begin position="209"/>
        <end position="230"/>
    </location>
</feature>
<dbReference type="SUPFAM" id="SSF103473">
    <property type="entry name" value="MFS general substrate transporter"/>
    <property type="match status" value="2"/>
</dbReference>
<feature type="region of interest" description="Disordered" evidence="5">
    <location>
        <begin position="32"/>
        <end position="78"/>
    </location>
</feature>
<dbReference type="AlphaFoldDB" id="A0A0C1EGA5"/>
<dbReference type="InterPro" id="IPR036259">
    <property type="entry name" value="MFS_trans_sf"/>
</dbReference>
<comment type="caution">
    <text evidence="7">The sequence shown here is derived from an EMBL/GenBank/DDBJ whole genome shotgun (WGS) entry which is preliminary data.</text>
</comment>
<reference evidence="7 8" key="1">
    <citation type="submission" date="2014-11" db="EMBL/GenBank/DDBJ databases">
        <title>Genomics derived discovery of secondary metabolites biosynthetic gene clusters in Aspergillus ustus.</title>
        <authorList>
            <person name="Pi B."/>
            <person name="Dai F."/>
            <person name="Song X."/>
            <person name="Zhu C."/>
            <person name="Li H."/>
            <person name="Yu D."/>
        </authorList>
    </citation>
    <scope>NUCLEOTIDE SEQUENCE [LARGE SCALE GENOMIC DNA]</scope>
    <source>
        <strain evidence="7 8">3.3904</strain>
    </source>
</reference>
<dbReference type="FunFam" id="1.20.1250.20:FF:000196">
    <property type="entry name" value="MFS toxin efflux pump (AflT)"/>
    <property type="match status" value="1"/>
</dbReference>
<dbReference type="GO" id="GO:0022857">
    <property type="term" value="F:transmembrane transporter activity"/>
    <property type="evidence" value="ECO:0007669"/>
    <property type="project" value="InterPro"/>
</dbReference>
<feature type="transmembrane region" description="Helical" evidence="6">
    <location>
        <begin position="171"/>
        <end position="189"/>
    </location>
</feature>
<feature type="transmembrane region" description="Helical" evidence="6">
    <location>
        <begin position="86"/>
        <end position="107"/>
    </location>
</feature>
<feature type="transmembrane region" description="Helical" evidence="6">
    <location>
        <begin position="275"/>
        <end position="292"/>
    </location>
</feature>
<evidence type="ECO:0000256" key="4">
    <source>
        <dbReference type="ARBA" id="ARBA00023136"/>
    </source>
</evidence>
<dbReference type="PANTHER" id="PTHR23501:SF199">
    <property type="entry name" value="MFS EFFLUX TRANSPORTER INPD-RELATED"/>
    <property type="match status" value="1"/>
</dbReference>
<evidence type="ECO:0000256" key="6">
    <source>
        <dbReference type="SAM" id="Phobius"/>
    </source>
</evidence>
<sequence length="442" mass="48228">MLGRIVDRLSRNSLGTLSRYDAKQLSSTEFTQDARLDHESPEQLGVSQDMNLASLTDNKDESTYTTPDQSDTEPQNQPEYPVSWKLVLIVIGLGLGVLCMSLDNTILATAIPRITDDFSSLEDMGWYASAYMLAQCSITLVFGKLYTLYPIKWVYLTLQWGGTKYTWDDGRIIALIVVSGVLVLVFCAVERWQQDRATIPPLLIKDRNVWASVLFAFCITGSFIVFTYYLPIWFQSVKGASATKSGIMNIPLVLSFSITSIVSGWAVTKVGYYMPLMYASTVVASIGAGLLSRFQVDSRPPTWIGYQAIFGIGVGLGFGLPVTVVQAVLPGDRISSATALIAFTQSISGALFIFVGQSVFQTRLTLGLLRENLDARMALESGATRIRETIPPDMVPVALQAYNFAITGAFYVGLALAAASLVGAVPQRWLSVKGKKIEPGVA</sequence>
<dbReference type="EMBL" id="JOMC01000058">
    <property type="protein sequence ID" value="KIA75689.1"/>
    <property type="molecule type" value="Genomic_DNA"/>
</dbReference>
<feature type="compositionally biased region" description="Polar residues" evidence="5">
    <location>
        <begin position="63"/>
        <end position="78"/>
    </location>
</feature>
<keyword evidence="3 6" id="KW-1133">Transmembrane helix</keyword>
<evidence type="ECO:0000256" key="5">
    <source>
        <dbReference type="SAM" id="MobiDB-lite"/>
    </source>
</evidence>
<dbReference type="Pfam" id="PF07690">
    <property type="entry name" value="MFS_1"/>
    <property type="match status" value="1"/>
</dbReference>
<evidence type="ECO:0000256" key="2">
    <source>
        <dbReference type="ARBA" id="ARBA00022692"/>
    </source>
</evidence>
<dbReference type="Gene3D" id="1.20.1250.20">
    <property type="entry name" value="MFS general substrate transporter like domains"/>
    <property type="match status" value="2"/>
</dbReference>
<keyword evidence="4 6" id="KW-0472">Membrane</keyword>
<feature type="compositionally biased region" description="Basic and acidic residues" evidence="5">
    <location>
        <begin position="32"/>
        <end position="41"/>
    </location>
</feature>
<feature type="compositionally biased region" description="Polar residues" evidence="5">
    <location>
        <begin position="45"/>
        <end position="56"/>
    </location>
</feature>
<feature type="transmembrane region" description="Helical" evidence="6">
    <location>
        <begin position="401"/>
        <end position="425"/>
    </location>
</feature>
<name>A0A0C1EGA5_ASPUT</name>
<comment type="subcellular location">
    <subcellularLocation>
        <location evidence="1">Membrane</location>
        <topology evidence="1">Multi-pass membrane protein</topology>
    </subcellularLocation>
</comment>
<feature type="transmembrane region" description="Helical" evidence="6">
    <location>
        <begin position="304"/>
        <end position="325"/>
    </location>
</feature>
<feature type="transmembrane region" description="Helical" evidence="6">
    <location>
        <begin position="128"/>
        <end position="151"/>
    </location>
</feature>
<dbReference type="PANTHER" id="PTHR23501">
    <property type="entry name" value="MAJOR FACILITATOR SUPERFAMILY"/>
    <property type="match status" value="1"/>
</dbReference>
<keyword evidence="2 6" id="KW-0812">Transmembrane</keyword>
<dbReference type="GO" id="GO:0005886">
    <property type="term" value="C:plasma membrane"/>
    <property type="evidence" value="ECO:0007669"/>
    <property type="project" value="TreeGrafter"/>
</dbReference>
<protein>
    <submittedName>
        <fullName evidence="7">Efflux pump antibiotic resistance protein</fullName>
    </submittedName>
</protein>
<keyword evidence="8" id="KW-1185">Reference proteome</keyword>
<evidence type="ECO:0000256" key="1">
    <source>
        <dbReference type="ARBA" id="ARBA00004141"/>
    </source>
</evidence>
<dbReference type="Proteomes" id="UP000053475">
    <property type="component" value="Unassembled WGS sequence"/>
</dbReference>